<dbReference type="Gene3D" id="3.30.70.120">
    <property type="match status" value="1"/>
</dbReference>
<keyword evidence="2" id="KW-1185">Reference proteome</keyword>
<protein>
    <submittedName>
        <fullName evidence="1">Uncharacterized protein</fullName>
    </submittedName>
</protein>
<name>A0A0A1WBE4_9SPHN</name>
<dbReference type="InterPro" id="IPR015867">
    <property type="entry name" value="N-reg_PII/ATP_PRibTrfase_C"/>
</dbReference>
<organism evidence="1 2">
    <name type="scientific">Sphingomonas parapaucimobilis NBRC 15100</name>
    <dbReference type="NCBI Taxonomy" id="1219049"/>
    <lineage>
        <taxon>Bacteria</taxon>
        <taxon>Pseudomonadati</taxon>
        <taxon>Pseudomonadota</taxon>
        <taxon>Alphaproteobacteria</taxon>
        <taxon>Sphingomonadales</taxon>
        <taxon>Sphingomonadaceae</taxon>
        <taxon>Sphingomonas</taxon>
    </lineage>
</organism>
<dbReference type="OrthoDB" id="4941745at2"/>
<dbReference type="RefSeq" id="WP_042490599.1">
    <property type="nucleotide sequence ID" value="NZ_BBPI01000090.1"/>
</dbReference>
<dbReference type="Proteomes" id="UP000032305">
    <property type="component" value="Unassembled WGS sequence"/>
</dbReference>
<evidence type="ECO:0000313" key="2">
    <source>
        <dbReference type="Proteomes" id="UP000032305"/>
    </source>
</evidence>
<accession>A0A0A1WBE4</accession>
<evidence type="ECO:0000313" key="1">
    <source>
        <dbReference type="EMBL" id="GAM02542.1"/>
    </source>
</evidence>
<sequence length="133" mass="14064">MSGTRWVRDIRVYCPVAPATLAALVAGNPAAVEEDSTAATLLAILRTAPLGDFGRYREVVELALGYEGFRPGEDAVPTLGAVGEASWSPTVILTAIYDAEADVEALADALLAAHPWDVPVIAVSEPYRLLMRG</sequence>
<reference evidence="1 2" key="1">
    <citation type="submission" date="2014-11" db="EMBL/GenBank/DDBJ databases">
        <title>Whole genome shotgun sequence of Sphingomonas parapaucimobilis NBRC 15100.</title>
        <authorList>
            <person name="Katano-Makiyama Y."/>
            <person name="Hosoyama A."/>
            <person name="Hashimoto M."/>
            <person name="Hosoyama Y."/>
            <person name="Noguchi M."/>
            <person name="Numata M."/>
            <person name="Tsuchikane K."/>
            <person name="Hirakata S."/>
            <person name="Uohara A."/>
            <person name="Shimodaira J."/>
            <person name="Ohji S."/>
            <person name="Ichikawa N."/>
            <person name="Kimura A."/>
            <person name="Yamazoe A."/>
            <person name="Fujita N."/>
        </authorList>
    </citation>
    <scope>NUCLEOTIDE SEQUENCE [LARGE SCALE GENOMIC DNA]</scope>
    <source>
        <strain evidence="1 2">NBRC 15100</strain>
    </source>
</reference>
<comment type="caution">
    <text evidence="1">The sequence shown here is derived from an EMBL/GenBank/DDBJ whole genome shotgun (WGS) entry which is preliminary data.</text>
</comment>
<dbReference type="AlphaFoldDB" id="A0A0A1WBE4"/>
<dbReference type="eggNOG" id="COG3323">
    <property type="taxonomic scope" value="Bacteria"/>
</dbReference>
<dbReference type="EMBL" id="BBPI01000090">
    <property type="protein sequence ID" value="GAM02542.1"/>
    <property type="molecule type" value="Genomic_DNA"/>
</dbReference>
<proteinExistence type="predicted"/>
<gene>
    <name evidence="1" type="ORF">SP5_090_00060</name>
</gene>